<keyword evidence="1" id="KW-0472">Membrane</keyword>
<reference evidence="2 3" key="1">
    <citation type="submission" date="2020-02" db="EMBL/GenBank/DDBJ databases">
        <title>Genome sequence of the type strain CCBAU10050 of Rhizobium daejeonense.</title>
        <authorList>
            <person name="Gao J."/>
            <person name="Sun J."/>
        </authorList>
    </citation>
    <scope>NUCLEOTIDE SEQUENCE [LARGE SCALE GENOMIC DNA]</scope>
    <source>
        <strain evidence="2 3">CCBAU10050</strain>
    </source>
</reference>
<proteinExistence type="predicted"/>
<gene>
    <name evidence="2" type="ORF">G6N76_07805</name>
</gene>
<keyword evidence="3" id="KW-1185">Reference proteome</keyword>
<dbReference type="AlphaFoldDB" id="A0A6M1SA06"/>
<sequence length="70" mass="7385">MPMILSFLMSGIVASIATIRATGMAPDLGAIILQAWAMSYVVAFPTALVVMPIVRWIVDLIVEAPGGRIG</sequence>
<dbReference type="InterPro" id="IPR021529">
    <property type="entry name" value="DUF2798"/>
</dbReference>
<accession>A0A6M1SA06</accession>
<evidence type="ECO:0000313" key="2">
    <source>
        <dbReference type="EMBL" id="NGO63576.1"/>
    </source>
</evidence>
<protein>
    <submittedName>
        <fullName evidence="2">DUF2798 domain-containing protein</fullName>
    </submittedName>
</protein>
<comment type="caution">
    <text evidence="2">The sequence shown here is derived from an EMBL/GenBank/DDBJ whole genome shotgun (WGS) entry which is preliminary data.</text>
</comment>
<dbReference type="Proteomes" id="UP000477849">
    <property type="component" value="Unassembled WGS sequence"/>
</dbReference>
<evidence type="ECO:0000313" key="3">
    <source>
        <dbReference type="Proteomes" id="UP000477849"/>
    </source>
</evidence>
<dbReference type="Pfam" id="PF11391">
    <property type="entry name" value="DUF2798"/>
    <property type="match status" value="1"/>
</dbReference>
<name>A0A6M1SA06_9HYPH</name>
<organism evidence="2 3">
    <name type="scientific">Rhizobium daejeonense</name>
    <dbReference type="NCBI Taxonomy" id="240521"/>
    <lineage>
        <taxon>Bacteria</taxon>
        <taxon>Pseudomonadati</taxon>
        <taxon>Pseudomonadota</taxon>
        <taxon>Alphaproteobacteria</taxon>
        <taxon>Hyphomicrobiales</taxon>
        <taxon>Rhizobiaceae</taxon>
        <taxon>Rhizobium/Agrobacterium group</taxon>
        <taxon>Rhizobium</taxon>
    </lineage>
</organism>
<feature type="transmembrane region" description="Helical" evidence="1">
    <location>
        <begin position="37"/>
        <end position="58"/>
    </location>
</feature>
<keyword evidence="1" id="KW-0812">Transmembrane</keyword>
<keyword evidence="1" id="KW-1133">Transmembrane helix</keyword>
<evidence type="ECO:0000256" key="1">
    <source>
        <dbReference type="SAM" id="Phobius"/>
    </source>
</evidence>
<dbReference type="EMBL" id="JAAKZH010000002">
    <property type="protein sequence ID" value="NGO63576.1"/>
    <property type="molecule type" value="Genomic_DNA"/>
</dbReference>